<dbReference type="Proteomes" id="UP000317650">
    <property type="component" value="Chromosome 11"/>
</dbReference>
<dbReference type="AlphaFoldDB" id="A0A4S8J5P9"/>
<evidence type="ECO:0000256" key="1">
    <source>
        <dbReference type="SAM" id="MobiDB-lite"/>
    </source>
</evidence>
<comment type="caution">
    <text evidence="2">The sequence shown here is derived from an EMBL/GenBank/DDBJ whole genome shotgun (WGS) entry which is preliminary data.</text>
</comment>
<proteinExistence type="predicted"/>
<name>A0A4S8J5P9_MUSBA</name>
<protein>
    <submittedName>
        <fullName evidence="2">Uncharacterized protein</fullName>
    </submittedName>
</protein>
<dbReference type="EMBL" id="PYDT01000007">
    <property type="protein sequence ID" value="THU56823.1"/>
    <property type="molecule type" value="Genomic_DNA"/>
</dbReference>
<feature type="compositionally biased region" description="Gly residues" evidence="1">
    <location>
        <begin position="117"/>
        <end position="131"/>
    </location>
</feature>
<feature type="region of interest" description="Disordered" evidence="1">
    <location>
        <begin position="117"/>
        <end position="157"/>
    </location>
</feature>
<sequence length="177" mass="18384">MRRRGCPVDESLELAGLVEAADLVDAAKAAAGEEDLREGGPAAAKCGLELGEGARIHGEVAFDVEGGEVEDDGAAAVGIRGRGAESTKGGGRGAGSVEGGVFVGVVMDDGLEVPEVGGGGRAVGGASGGGVSTNLHPRRPHKDERERERERERTDAYESWKRRGKRGTFLFQVYLKI</sequence>
<accession>A0A4S8J5P9</accession>
<evidence type="ECO:0000313" key="3">
    <source>
        <dbReference type="Proteomes" id="UP000317650"/>
    </source>
</evidence>
<reference evidence="2 3" key="1">
    <citation type="journal article" date="2019" name="Nat. Plants">
        <title>Genome sequencing of Musa balbisiana reveals subgenome evolution and function divergence in polyploid bananas.</title>
        <authorList>
            <person name="Yao X."/>
        </authorList>
    </citation>
    <scope>NUCLEOTIDE SEQUENCE [LARGE SCALE GENOMIC DNA]</scope>
    <source>
        <strain evidence="3">cv. DH-PKW</strain>
        <tissue evidence="2">Leaves</tissue>
    </source>
</reference>
<organism evidence="2 3">
    <name type="scientific">Musa balbisiana</name>
    <name type="common">Banana</name>
    <dbReference type="NCBI Taxonomy" id="52838"/>
    <lineage>
        <taxon>Eukaryota</taxon>
        <taxon>Viridiplantae</taxon>
        <taxon>Streptophyta</taxon>
        <taxon>Embryophyta</taxon>
        <taxon>Tracheophyta</taxon>
        <taxon>Spermatophyta</taxon>
        <taxon>Magnoliopsida</taxon>
        <taxon>Liliopsida</taxon>
        <taxon>Zingiberales</taxon>
        <taxon>Musaceae</taxon>
        <taxon>Musa</taxon>
    </lineage>
</organism>
<keyword evidence="3" id="KW-1185">Reference proteome</keyword>
<feature type="compositionally biased region" description="Basic and acidic residues" evidence="1">
    <location>
        <begin position="141"/>
        <end position="157"/>
    </location>
</feature>
<gene>
    <name evidence="2" type="ORF">C4D60_Mb11t21260</name>
</gene>
<evidence type="ECO:0000313" key="2">
    <source>
        <dbReference type="EMBL" id="THU56823.1"/>
    </source>
</evidence>